<name>N1U3A9_9LEPT</name>
<evidence type="ECO:0000313" key="2">
    <source>
        <dbReference type="Proteomes" id="UP000012249"/>
    </source>
</evidence>
<dbReference type="Proteomes" id="UP000012249">
    <property type="component" value="Unassembled WGS sequence"/>
</dbReference>
<reference evidence="1 2" key="1">
    <citation type="submission" date="2013-02" db="EMBL/GenBank/DDBJ databases">
        <authorList>
            <person name="Harkins D.M."/>
            <person name="Durkin A.S."/>
            <person name="Brinkac L.M."/>
            <person name="Haft D.H."/>
            <person name="Selengut J.D."/>
            <person name="Sanka R."/>
            <person name="DePew J."/>
            <person name="Purushe J."/>
            <person name="Haake D.A."/>
            <person name="Matsunaga J."/>
            <person name="Vinetz J.M."/>
            <person name="Sutton G.G."/>
            <person name="Nierman W.C."/>
            <person name="Fouts D.E."/>
        </authorList>
    </citation>
    <scope>NUCLEOTIDE SEQUENCE [LARGE SCALE GENOMIC DNA]</scope>
    <source>
        <strain evidence="1 2">Ecochallenge</strain>
    </source>
</reference>
<organism evidence="1 2">
    <name type="scientific">Leptospira weilii str. Ecochallenge</name>
    <dbReference type="NCBI Taxonomy" id="1049986"/>
    <lineage>
        <taxon>Bacteria</taxon>
        <taxon>Pseudomonadati</taxon>
        <taxon>Spirochaetota</taxon>
        <taxon>Spirochaetia</taxon>
        <taxon>Leptospirales</taxon>
        <taxon>Leptospiraceae</taxon>
        <taxon>Leptospira</taxon>
    </lineage>
</organism>
<comment type="caution">
    <text evidence="1">The sequence shown here is derived from an EMBL/GenBank/DDBJ whole genome shotgun (WGS) entry which is preliminary data.</text>
</comment>
<proteinExistence type="predicted"/>
<dbReference type="AlphaFoldDB" id="N1U3A9"/>
<accession>N1U3A9</accession>
<evidence type="ECO:0000313" key="1">
    <source>
        <dbReference type="EMBL" id="EMY12626.1"/>
    </source>
</evidence>
<gene>
    <name evidence="1" type="ORF">LEP1GSC043_0678</name>
</gene>
<dbReference type="EMBL" id="AHMI02000285">
    <property type="protein sequence ID" value="EMY12626.1"/>
    <property type="molecule type" value="Genomic_DNA"/>
</dbReference>
<sequence>MAIQGICSYRLLNFSTILFFKFPIHKNAETSLCLKRFVIVAKTPRIIEKFSKPHPANVGIPQFSESV</sequence>
<protein>
    <submittedName>
        <fullName evidence="1">Uncharacterized protein</fullName>
    </submittedName>
</protein>